<evidence type="ECO:0000256" key="2">
    <source>
        <dbReference type="SAM" id="Phobius"/>
    </source>
</evidence>
<feature type="transmembrane region" description="Helical" evidence="2">
    <location>
        <begin position="426"/>
        <end position="446"/>
    </location>
</feature>
<dbReference type="AlphaFoldDB" id="A0A3P3YMZ6"/>
<feature type="transmembrane region" description="Helical" evidence="2">
    <location>
        <begin position="380"/>
        <end position="405"/>
    </location>
</feature>
<dbReference type="InterPro" id="IPR051425">
    <property type="entry name" value="Formin_Homology"/>
</dbReference>
<organism evidence="3 4">
    <name type="scientific">Plasmodiophora brassicae</name>
    <name type="common">Clubroot disease agent</name>
    <dbReference type="NCBI Taxonomy" id="37360"/>
    <lineage>
        <taxon>Eukaryota</taxon>
        <taxon>Sar</taxon>
        <taxon>Rhizaria</taxon>
        <taxon>Endomyxa</taxon>
        <taxon>Phytomyxea</taxon>
        <taxon>Plasmodiophorida</taxon>
        <taxon>Plasmodiophoridae</taxon>
        <taxon>Plasmodiophora</taxon>
    </lineage>
</organism>
<dbReference type="PANTHER" id="PTHR45725">
    <property type="entry name" value="FORMIN HOMOLOGY 2 FAMILY MEMBER"/>
    <property type="match status" value="1"/>
</dbReference>
<dbReference type="Proteomes" id="UP000290189">
    <property type="component" value="Unassembled WGS sequence"/>
</dbReference>
<sequence>MADAGPSLPAPAETAPDNAPAETAPDNAPAETAPDNAPPAEPNVSAGASDERARSPTSRLRSLAAPTGLKGLLGRFAAGPEPAPSSRAPPADGAPSAHPAQDAPAKAPEEQRPAARRSLSPSGFMARFRQEAAAAAAVAAPPDAMTTAQAAPDAGTPRSPPGGGFMSRFRRQKASLASPPPPPEPAPDDPGRGLPRRSVPNRRALPRTDETMATAPETGTPAAQQEPPPPPPPPVRPPPASSASVSPRRRRQKGDVEIEIDRSDVVVDRAAASSSALTGDQVIALMHYRRSQAVEFARLPVAYVESKTDGTFHTARQGADVVAVASGDRHRPEAPAVEPTREDVLRDLCQQASRFALGVQAGVAVLVLAEQARATSTGQLLAWASPVADIVHVAFALCTTIALACQAHVAIDSRRRRRKVAVEVRAILYALSLLVAFAANLVGARAGQTVVAGYRSDPNWWLDGGHQAGFDSSTWTTLNYVRGACALAAWWVFRAPPTDQDPAPPSPWAEPA</sequence>
<evidence type="ECO:0000313" key="4">
    <source>
        <dbReference type="Proteomes" id="UP000290189"/>
    </source>
</evidence>
<keyword evidence="2" id="KW-1133">Transmembrane helix</keyword>
<feature type="compositionally biased region" description="Low complexity" evidence="1">
    <location>
        <begin position="132"/>
        <end position="148"/>
    </location>
</feature>
<feature type="compositionally biased region" description="Low complexity" evidence="1">
    <location>
        <begin position="77"/>
        <end position="97"/>
    </location>
</feature>
<feature type="compositionally biased region" description="Pro residues" evidence="1">
    <location>
        <begin position="226"/>
        <end position="240"/>
    </location>
</feature>
<keyword evidence="2" id="KW-0812">Transmembrane</keyword>
<dbReference type="PANTHER" id="PTHR45725:SF18">
    <property type="entry name" value="ORC1-LIKE AAA ATPASE DOMAIN-CONTAINING PROTEIN"/>
    <property type="match status" value="1"/>
</dbReference>
<evidence type="ECO:0000313" key="3">
    <source>
        <dbReference type="EMBL" id="SPR01578.1"/>
    </source>
</evidence>
<reference evidence="3 4" key="1">
    <citation type="submission" date="2018-03" db="EMBL/GenBank/DDBJ databases">
        <authorList>
            <person name="Fogelqvist J."/>
        </authorList>
    </citation>
    <scope>NUCLEOTIDE SEQUENCE [LARGE SCALE GENOMIC DNA]</scope>
</reference>
<keyword evidence="2" id="KW-0472">Membrane</keyword>
<geneLocation type="mitochondrion" evidence="3"/>
<keyword evidence="3" id="KW-0496">Mitochondrion</keyword>
<dbReference type="EMBL" id="OVEO01000018">
    <property type="protein sequence ID" value="SPR01578.1"/>
    <property type="molecule type" value="Genomic_DNA"/>
</dbReference>
<protein>
    <submittedName>
        <fullName evidence="3">Uncharacterized protein</fullName>
    </submittedName>
</protein>
<feature type="region of interest" description="Disordered" evidence="1">
    <location>
        <begin position="1"/>
        <end position="259"/>
    </location>
</feature>
<evidence type="ECO:0000256" key="1">
    <source>
        <dbReference type="SAM" id="MobiDB-lite"/>
    </source>
</evidence>
<accession>A0A3P3YMZ6</accession>
<proteinExistence type="predicted"/>
<name>A0A3P3YMZ6_PLABS</name>
<gene>
    <name evidence="3" type="ORF">PLBR_LOCUS8793</name>
</gene>